<dbReference type="UniPathway" id="UPA00053">
    <property type="reaction ID" value="UER00089"/>
</dbReference>
<feature type="domain" description="Enolpyruvate transferase" evidence="9">
    <location>
        <begin position="17"/>
        <end position="429"/>
    </location>
</feature>
<keyword evidence="6 8" id="KW-0057">Aromatic amino acid biosynthesis</keyword>
<feature type="binding site" evidence="8">
    <location>
        <position position="355"/>
    </location>
    <ligand>
        <name>phosphoenolpyruvate</name>
        <dbReference type="ChEBI" id="CHEBI:58702"/>
    </ligand>
</feature>
<feature type="binding site" evidence="8">
    <location>
        <position position="177"/>
    </location>
    <ligand>
        <name>phosphoenolpyruvate</name>
        <dbReference type="ChEBI" id="CHEBI:58702"/>
    </ligand>
</feature>
<feature type="binding site" evidence="8">
    <location>
        <position position="31"/>
    </location>
    <ligand>
        <name>phosphoenolpyruvate</name>
        <dbReference type="ChEBI" id="CHEBI:58702"/>
    </ligand>
</feature>
<dbReference type="NCBIfam" id="TIGR01356">
    <property type="entry name" value="aroA"/>
    <property type="match status" value="1"/>
</dbReference>
<dbReference type="InterPro" id="IPR006264">
    <property type="entry name" value="EPSP_synthase"/>
</dbReference>
<dbReference type="PIRSF" id="PIRSF000505">
    <property type="entry name" value="EPSPS"/>
    <property type="match status" value="1"/>
</dbReference>
<dbReference type="InterPro" id="IPR013792">
    <property type="entry name" value="RNA3'P_cycl/enolpyr_Trfase_a/b"/>
</dbReference>
<evidence type="ECO:0000256" key="4">
    <source>
        <dbReference type="ARBA" id="ARBA00022605"/>
    </source>
</evidence>
<name>A0A151B6Y6_9CLOT</name>
<dbReference type="STRING" id="1121338.CLTEP_00590"/>
<dbReference type="AlphaFoldDB" id="A0A151B6Y6"/>
<dbReference type="CDD" id="cd01556">
    <property type="entry name" value="EPSP_synthase"/>
    <property type="match status" value="1"/>
</dbReference>
<dbReference type="PANTHER" id="PTHR21090:SF5">
    <property type="entry name" value="PENTAFUNCTIONAL AROM POLYPEPTIDE"/>
    <property type="match status" value="1"/>
</dbReference>
<comment type="catalytic activity">
    <reaction evidence="7">
        <text>3-phosphoshikimate + phosphoenolpyruvate = 5-O-(1-carboxyvinyl)-3-phosphoshikimate + phosphate</text>
        <dbReference type="Rhea" id="RHEA:21256"/>
        <dbReference type="ChEBI" id="CHEBI:43474"/>
        <dbReference type="ChEBI" id="CHEBI:57701"/>
        <dbReference type="ChEBI" id="CHEBI:58702"/>
        <dbReference type="ChEBI" id="CHEBI:145989"/>
        <dbReference type="EC" id="2.5.1.19"/>
    </reaction>
    <physiologicalReaction direction="left-to-right" evidence="7">
        <dbReference type="Rhea" id="RHEA:21257"/>
    </physiologicalReaction>
</comment>
<feature type="active site" description="Proton acceptor" evidence="8">
    <location>
        <position position="324"/>
    </location>
</feature>
<comment type="subcellular location">
    <subcellularLocation>
        <location evidence="8">Cytoplasm</location>
    </subcellularLocation>
</comment>
<dbReference type="EMBL" id="LTBA01000001">
    <property type="protein sequence ID" value="KYH35666.1"/>
    <property type="molecule type" value="Genomic_DNA"/>
</dbReference>
<gene>
    <name evidence="10" type="primary">aroA1</name>
    <name evidence="8" type="synonym">aroA</name>
    <name evidence="10" type="ORF">CLTEP_00590</name>
</gene>
<evidence type="ECO:0000256" key="2">
    <source>
        <dbReference type="ARBA" id="ARBA00009948"/>
    </source>
</evidence>
<feature type="binding site" evidence="8">
    <location>
        <position position="31"/>
    </location>
    <ligand>
        <name>3-phosphoshikimate</name>
        <dbReference type="ChEBI" id="CHEBI:145989"/>
    </ligand>
</feature>
<keyword evidence="11" id="KW-1185">Reference proteome</keyword>
<dbReference type="Pfam" id="PF00275">
    <property type="entry name" value="EPSP_synthase"/>
    <property type="match status" value="1"/>
</dbReference>
<dbReference type="PATRIC" id="fig|1121338.3.peg.60"/>
<dbReference type="EC" id="2.5.1.19" evidence="8"/>
<organism evidence="10 11">
    <name type="scientific">Clostridium tepidiprofundi DSM 19306</name>
    <dbReference type="NCBI Taxonomy" id="1121338"/>
    <lineage>
        <taxon>Bacteria</taxon>
        <taxon>Bacillati</taxon>
        <taxon>Bacillota</taxon>
        <taxon>Clostridia</taxon>
        <taxon>Eubacteriales</taxon>
        <taxon>Clostridiaceae</taxon>
        <taxon>Clostridium</taxon>
    </lineage>
</organism>
<feature type="binding site" evidence="8">
    <location>
        <position position="177"/>
    </location>
    <ligand>
        <name>3-phosphoshikimate</name>
        <dbReference type="ChEBI" id="CHEBI:145989"/>
    </ligand>
</feature>
<evidence type="ECO:0000259" key="9">
    <source>
        <dbReference type="Pfam" id="PF00275"/>
    </source>
</evidence>
<feature type="binding site" evidence="8">
    <location>
        <position position="351"/>
    </location>
    <ligand>
        <name>3-phosphoshikimate</name>
        <dbReference type="ChEBI" id="CHEBI:145989"/>
    </ligand>
</feature>
<evidence type="ECO:0000313" key="10">
    <source>
        <dbReference type="EMBL" id="KYH35666.1"/>
    </source>
</evidence>
<dbReference type="GO" id="GO:0005737">
    <property type="term" value="C:cytoplasm"/>
    <property type="evidence" value="ECO:0007669"/>
    <property type="project" value="UniProtKB-SubCell"/>
</dbReference>
<dbReference type="Proteomes" id="UP000075531">
    <property type="component" value="Unassembled WGS sequence"/>
</dbReference>
<dbReference type="InterPro" id="IPR036968">
    <property type="entry name" value="Enolpyruvate_Tfrase_sf"/>
</dbReference>
<keyword evidence="5 8" id="KW-0808">Transferase</keyword>
<protein>
    <recommendedName>
        <fullName evidence="8">3-phosphoshikimate 1-carboxyvinyltransferase</fullName>
        <ecNumber evidence="8">2.5.1.19</ecNumber>
    </recommendedName>
    <alternativeName>
        <fullName evidence="8">5-enolpyruvylshikimate-3-phosphate synthase</fullName>
        <shortName evidence="8">EPSP synthase</shortName>
        <shortName evidence="8">EPSPS</shortName>
    </alternativeName>
</protein>
<keyword evidence="3 8" id="KW-0963">Cytoplasm</keyword>
<dbReference type="Gene3D" id="3.65.10.10">
    <property type="entry name" value="Enolpyruvate transferase domain"/>
    <property type="match status" value="2"/>
</dbReference>
<dbReference type="FunFam" id="3.65.10.10:FF:000005">
    <property type="entry name" value="3-phosphoshikimate 1-carboxyvinyltransferase"/>
    <property type="match status" value="1"/>
</dbReference>
<feature type="binding site" evidence="8">
    <location>
        <position position="324"/>
    </location>
    <ligand>
        <name>3-phosphoshikimate</name>
        <dbReference type="ChEBI" id="CHEBI:145989"/>
    </ligand>
</feature>
<dbReference type="GO" id="GO:0003866">
    <property type="term" value="F:3-phosphoshikimate 1-carboxyvinyltransferase activity"/>
    <property type="evidence" value="ECO:0007669"/>
    <property type="project" value="UniProtKB-UniRule"/>
</dbReference>
<evidence type="ECO:0000313" key="11">
    <source>
        <dbReference type="Proteomes" id="UP000075531"/>
    </source>
</evidence>
<dbReference type="InterPro" id="IPR001986">
    <property type="entry name" value="Enolpyruvate_Tfrase_dom"/>
</dbReference>
<dbReference type="GO" id="GO:0009423">
    <property type="term" value="P:chorismate biosynthetic process"/>
    <property type="evidence" value="ECO:0007669"/>
    <property type="project" value="UniProtKB-UniRule"/>
</dbReference>
<evidence type="ECO:0000256" key="5">
    <source>
        <dbReference type="ARBA" id="ARBA00022679"/>
    </source>
</evidence>
<dbReference type="GO" id="GO:0008652">
    <property type="term" value="P:amino acid biosynthetic process"/>
    <property type="evidence" value="ECO:0007669"/>
    <property type="project" value="UniProtKB-KW"/>
</dbReference>
<evidence type="ECO:0000256" key="3">
    <source>
        <dbReference type="ARBA" id="ARBA00022490"/>
    </source>
</evidence>
<comment type="function">
    <text evidence="8">Catalyzes the transfer of the enolpyruvyl moiety of phosphoenolpyruvate (PEP) to the 5-hydroxyl of shikimate-3-phosphate (S3P) to produce enolpyruvyl shikimate-3-phosphate and inorganic phosphate.</text>
</comment>
<evidence type="ECO:0000256" key="6">
    <source>
        <dbReference type="ARBA" id="ARBA00023141"/>
    </source>
</evidence>
<feature type="binding site" evidence="8">
    <location>
        <position position="131"/>
    </location>
    <ligand>
        <name>phosphoenolpyruvate</name>
        <dbReference type="ChEBI" id="CHEBI:58702"/>
    </ligand>
</feature>
<accession>A0A151B6Y6</accession>
<feature type="binding site" evidence="8">
    <location>
        <position position="36"/>
    </location>
    <ligand>
        <name>3-phosphoshikimate</name>
        <dbReference type="ChEBI" id="CHEBI:145989"/>
    </ligand>
</feature>
<feature type="binding site" evidence="8">
    <location>
        <position position="32"/>
    </location>
    <ligand>
        <name>3-phosphoshikimate</name>
        <dbReference type="ChEBI" id="CHEBI:145989"/>
    </ligand>
</feature>
<comment type="subunit">
    <text evidence="8">Monomer.</text>
</comment>
<comment type="caution">
    <text evidence="8">Lacks conserved residue(s) required for the propagation of feature annotation.</text>
</comment>
<dbReference type="GO" id="GO:0009073">
    <property type="term" value="P:aromatic amino acid family biosynthetic process"/>
    <property type="evidence" value="ECO:0007669"/>
    <property type="project" value="UniProtKB-KW"/>
</dbReference>
<sequence>MKKWVGDSVLRVKISRPKSNIEESFTLYGDKSIAHRALILGALPKGKYKIINFPLNRDCMTTLKCMNKLGVIIRQENSTLYVSSPGYEGFNKNVGTLDCENSGTTVRLLSGVLSGIGAECTLIGDSSLSKRPMSRIEIPLLKMGANIESNNGYIPINFKECAVLEGITYELPVASAQVKSCILIAGFLSDNNTTVIEKVSTRDHTERIFKYLGADIFVNSNSNSISISRSKIMSKDFYIPGDISSAAFIIACALLGENCKVTLKNVLLNDGRIKYITLLKKMGALISIKENGIVNGENIGDISVVSSKMYGIEIEEDIIPSIIDEIPVLAVISAFSNGTTSIHGIEELKYKESNRVESIIKNLRNIGIECNIVNDTIIIHGNDSIIDKTISFESFNDHRIAMAFMAVAMRNKGCIIINNWECTDVSFPNAICYFNKFFDIRNVY</sequence>
<evidence type="ECO:0000256" key="8">
    <source>
        <dbReference type="HAMAP-Rule" id="MF_00210"/>
    </source>
</evidence>
<dbReference type="PANTHER" id="PTHR21090">
    <property type="entry name" value="AROM/DEHYDROQUINATE SYNTHASE"/>
    <property type="match status" value="1"/>
</dbReference>
<dbReference type="InterPro" id="IPR023193">
    <property type="entry name" value="EPSP_synthase_CS"/>
</dbReference>
<dbReference type="HAMAP" id="MF_00210">
    <property type="entry name" value="EPSP_synth"/>
    <property type="match status" value="1"/>
</dbReference>
<feature type="binding site" evidence="8">
    <location>
        <position position="399"/>
    </location>
    <ligand>
        <name>phosphoenolpyruvate</name>
        <dbReference type="ChEBI" id="CHEBI:58702"/>
    </ligand>
</feature>
<feature type="binding site" evidence="8">
    <location>
        <position position="175"/>
    </location>
    <ligand>
        <name>3-phosphoshikimate</name>
        <dbReference type="ChEBI" id="CHEBI:145989"/>
    </ligand>
</feature>
<reference evidence="10 11" key="1">
    <citation type="submission" date="2016-02" db="EMBL/GenBank/DDBJ databases">
        <title>Genome sequence of Clostridium tepidiprofundi DSM 19306.</title>
        <authorList>
            <person name="Poehlein A."/>
            <person name="Daniel R."/>
        </authorList>
    </citation>
    <scope>NUCLEOTIDE SEQUENCE [LARGE SCALE GENOMIC DNA]</scope>
    <source>
        <strain evidence="10 11">DSM 19306</strain>
    </source>
</reference>
<comment type="caution">
    <text evidence="10">The sequence shown here is derived from an EMBL/GenBank/DDBJ whole genome shotgun (WGS) entry which is preliminary data.</text>
</comment>
<comment type="similarity">
    <text evidence="2 8">Belongs to the EPSP synthase family.</text>
</comment>
<keyword evidence="4 8" id="KW-0028">Amino-acid biosynthesis</keyword>
<evidence type="ECO:0000256" key="7">
    <source>
        <dbReference type="ARBA" id="ARBA00044633"/>
    </source>
</evidence>
<dbReference type="PROSITE" id="PS00885">
    <property type="entry name" value="EPSP_SYNTHASE_2"/>
    <property type="match status" value="1"/>
</dbReference>
<feature type="binding site" evidence="8">
    <location>
        <position position="103"/>
    </location>
    <ligand>
        <name>phosphoenolpyruvate</name>
        <dbReference type="ChEBI" id="CHEBI:58702"/>
    </ligand>
</feature>
<evidence type="ECO:0000256" key="1">
    <source>
        <dbReference type="ARBA" id="ARBA00004811"/>
    </source>
</evidence>
<proteinExistence type="inferred from homology"/>
<dbReference type="SUPFAM" id="SSF55205">
    <property type="entry name" value="EPT/RTPC-like"/>
    <property type="match status" value="1"/>
</dbReference>
<comment type="pathway">
    <text evidence="1 8">Metabolic intermediate biosynthesis; chorismate biosynthesis; chorismate from D-erythrose 4-phosphate and phosphoenolpyruvate: step 6/7.</text>
</comment>